<feature type="domain" description="ATPase BadF/BadG/BcrA/BcrD type" evidence="2">
    <location>
        <begin position="71"/>
        <end position="368"/>
    </location>
</feature>
<evidence type="ECO:0000313" key="3">
    <source>
        <dbReference type="EMBL" id="QIS12665.1"/>
    </source>
</evidence>
<proteinExistence type="predicted"/>
<dbReference type="AlphaFoldDB" id="A0A6G9YH87"/>
<dbReference type="InterPro" id="IPR002731">
    <property type="entry name" value="ATPase_BadF"/>
</dbReference>
<organism evidence="3 4">
    <name type="scientific">Nocardia arthritidis</name>
    <dbReference type="NCBI Taxonomy" id="228602"/>
    <lineage>
        <taxon>Bacteria</taxon>
        <taxon>Bacillati</taxon>
        <taxon>Actinomycetota</taxon>
        <taxon>Actinomycetes</taxon>
        <taxon>Mycobacteriales</taxon>
        <taxon>Nocardiaceae</taxon>
        <taxon>Nocardia</taxon>
    </lineage>
</organism>
<dbReference type="PANTHER" id="PTHR43190">
    <property type="entry name" value="N-ACETYL-D-GLUCOSAMINE KINASE"/>
    <property type="match status" value="1"/>
</dbReference>
<evidence type="ECO:0000256" key="1">
    <source>
        <dbReference type="SAM" id="MobiDB-lite"/>
    </source>
</evidence>
<dbReference type="Proteomes" id="UP000503540">
    <property type="component" value="Chromosome"/>
</dbReference>
<protein>
    <submittedName>
        <fullName evidence="3">ATPase</fullName>
    </submittedName>
</protein>
<dbReference type="InterPro" id="IPR052519">
    <property type="entry name" value="Euk-type_GlcNAc_Kinase"/>
</dbReference>
<feature type="region of interest" description="Disordered" evidence="1">
    <location>
        <begin position="388"/>
        <end position="407"/>
    </location>
</feature>
<reference evidence="3 4" key="1">
    <citation type="journal article" date="2019" name="ACS Chem. Biol.">
        <title>Identification and Mobilization of a Cryptic Antibiotic Biosynthesis Gene Locus from a Human-Pathogenic Nocardia Isolate.</title>
        <authorList>
            <person name="Herisse M."/>
            <person name="Ishida K."/>
            <person name="Porter J.L."/>
            <person name="Howden B."/>
            <person name="Hertweck C."/>
            <person name="Stinear T.P."/>
            <person name="Pidot S.J."/>
        </authorList>
    </citation>
    <scope>NUCLEOTIDE SEQUENCE [LARGE SCALE GENOMIC DNA]</scope>
    <source>
        <strain evidence="3 4">AUSMDU00012717</strain>
    </source>
</reference>
<dbReference type="KEGG" id="nah:F5544_24040"/>
<sequence>MRCWRTRWSVSWIRPTGSPMSSSPTIAPTWPGHERIMPGPNGIGRGAHDDSTGGGGRMTGGPEQVPGVLAIDGGNSKTDIALVALDGTVLATARGAGYAPYRDGAEGAIGGIRPLVESVAEQAGLRPGRLLTTRVSACMANVDLPIEEERLHAAIASEPWGRTAAVTNDTFGLLRAGTDGPHGVAVVCGAGINCVGLRPDGRTARFPALGALTGDWGGGSGMATAAMWHAARAEDGRGEPTALSAAIGTYFGLPGANAVAEAIHLGELAEHRLHELVRVLFDTAEAGDPTALRLVDRQADEITRLTLVALRRLELLDQPTPVVLGGGVLAARQPLLIDNVTARLAAAAPLAEPRIVVAPPVLGAALLGLDHIGATPAARHRLRDAYPTTIMPSVSPRADGQRTPVRD</sequence>
<name>A0A6G9YH87_9NOCA</name>
<dbReference type="SUPFAM" id="SSF53067">
    <property type="entry name" value="Actin-like ATPase domain"/>
    <property type="match status" value="2"/>
</dbReference>
<dbReference type="PANTHER" id="PTHR43190:SF3">
    <property type="entry name" value="N-ACETYL-D-GLUCOSAMINE KINASE"/>
    <property type="match status" value="1"/>
</dbReference>
<dbReference type="Pfam" id="PF01869">
    <property type="entry name" value="BcrAD_BadFG"/>
    <property type="match status" value="1"/>
</dbReference>
<evidence type="ECO:0000313" key="4">
    <source>
        <dbReference type="Proteomes" id="UP000503540"/>
    </source>
</evidence>
<dbReference type="InterPro" id="IPR043129">
    <property type="entry name" value="ATPase_NBD"/>
</dbReference>
<accession>A0A6G9YH87</accession>
<evidence type="ECO:0000259" key="2">
    <source>
        <dbReference type="Pfam" id="PF01869"/>
    </source>
</evidence>
<gene>
    <name evidence="3" type="ORF">F5544_24040</name>
</gene>
<dbReference type="EMBL" id="CP046172">
    <property type="protein sequence ID" value="QIS12665.1"/>
    <property type="molecule type" value="Genomic_DNA"/>
</dbReference>
<dbReference type="Gene3D" id="3.30.420.40">
    <property type="match status" value="2"/>
</dbReference>
<keyword evidence="4" id="KW-1185">Reference proteome</keyword>